<proteinExistence type="predicted"/>
<sequence length="245" mass="26408">MCDETGAETPTDSGTHGEGVSEGQTTHRRSSFLTSSDGAPDTRRRSSLLTRARESLVWRKNKETNAEALRGTSGADFEGYAMVQRGAGGAAGLCTCDCFGGGNETKKIRFLLIKGASCFVFSSEGAPAPKYAISLAHMKAELDPQAHGGRTTVYLKTNLGDIEYTMTFATEISNEVAVTFRDVVNEQSATAQTEEIKKRLGHEHLLNKRASTKFADAVAMQKVKEQPEAPLTAAEMMDVMPAANY</sequence>
<evidence type="ECO:0000256" key="1">
    <source>
        <dbReference type="SAM" id="MobiDB-lite"/>
    </source>
</evidence>
<gene>
    <name evidence="2" type="ORF">HTAM1171_LOCUS11384</name>
</gene>
<dbReference type="EMBL" id="HBGV01018408">
    <property type="protein sequence ID" value="CAD9515967.1"/>
    <property type="molecule type" value="Transcribed_RNA"/>
</dbReference>
<dbReference type="AlphaFoldDB" id="A0A7S2N203"/>
<feature type="region of interest" description="Disordered" evidence="1">
    <location>
        <begin position="1"/>
        <end position="48"/>
    </location>
</feature>
<protein>
    <submittedName>
        <fullName evidence="2">Uncharacterized protein</fullName>
    </submittedName>
</protein>
<reference evidence="2" key="1">
    <citation type="submission" date="2021-01" db="EMBL/GenBank/DDBJ databases">
        <authorList>
            <person name="Corre E."/>
            <person name="Pelletier E."/>
            <person name="Niang G."/>
            <person name="Scheremetjew M."/>
            <person name="Finn R."/>
            <person name="Kale V."/>
            <person name="Holt S."/>
            <person name="Cochrane G."/>
            <person name="Meng A."/>
            <person name="Brown T."/>
            <person name="Cohen L."/>
        </authorList>
    </citation>
    <scope>NUCLEOTIDE SEQUENCE</scope>
    <source>
        <strain evidence="2">CCMP826</strain>
    </source>
</reference>
<organism evidence="2">
    <name type="scientific">Helicotheca tamesis</name>
    <dbReference type="NCBI Taxonomy" id="374047"/>
    <lineage>
        <taxon>Eukaryota</taxon>
        <taxon>Sar</taxon>
        <taxon>Stramenopiles</taxon>
        <taxon>Ochrophyta</taxon>
        <taxon>Bacillariophyta</taxon>
        <taxon>Mediophyceae</taxon>
        <taxon>Lithodesmiophycidae</taxon>
        <taxon>Lithodesmiales</taxon>
        <taxon>Lithodesmiaceae</taxon>
        <taxon>Helicotheca</taxon>
    </lineage>
</organism>
<evidence type="ECO:0000313" key="2">
    <source>
        <dbReference type="EMBL" id="CAD9515967.1"/>
    </source>
</evidence>
<name>A0A7S2N203_9STRA</name>
<accession>A0A7S2N203</accession>